<keyword evidence="2" id="KW-1185">Reference proteome</keyword>
<dbReference type="RefSeq" id="WP_093139279.1">
    <property type="nucleotide sequence ID" value="NZ_BMWO01000001.1"/>
</dbReference>
<evidence type="ECO:0000313" key="1">
    <source>
        <dbReference type="EMBL" id="SDE31396.1"/>
    </source>
</evidence>
<dbReference type="InterPro" id="IPR025737">
    <property type="entry name" value="FApF"/>
</dbReference>
<dbReference type="STRING" id="227084.SAMN05421855_10155"/>
<dbReference type="OrthoDB" id="1413291at2"/>
<dbReference type="AlphaFoldDB" id="A0A1G7BYA5"/>
<proteinExistence type="predicted"/>
<dbReference type="EMBL" id="FNBA01000001">
    <property type="protein sequence ID" value="SDE31396.1"/>
    <property type="molecule type" value="Genomic_DNA"/>
</dbReference>
<sequence length="272" mass="30085">MKPIVLLVIFSLFFSEAFSQGKIDGFYRGKGNATAVVGLGFEDGKNYFAGTEKTDISKSLYYVNLYGAYGITDNLDVAVALPYLSSNKNNGLQDISIFLKHLIYQKNTESGSFQVTLGAGFSTPVSDYDIGGLNDIGQQATVFEGRALAHYFWKTGWFATVQSGYSLKLEETPNSIPATLKVGKAMAKWYYDFYYDYQHSFGGIDYLGTPAPQNFKEFGSDYHKVGGSVYTSFSENFGAFINLSYTLAGRNTFQGQGYGVGVVYNIKKKERN</sequence>
<reference evidence="1 2" key="1">
    <citation type="submission" date="2016-10" db="EMBL/GenBank/DDBJ databases">
        <authorList>
            <person name="de Groot N.N."/>
        </authorList>
    </citation>
    <scope>NUCLEOTIDE SEQUENCE [LARGE SCALE GENOMIC DNA]</scope>
    <source>
        <strain evidence="1 2">DSM 16195</strain>
    </source>
</reference>
<gene>
    <name evidence="1" type="ORF">SAMN05421855_10155</name>
</gene>
<accession>A0A1G7BYA5</accession>
<dbReference type="Pfam" id="PF13557">
    <property type="entry name" value="Phenol_MetA_deg"/>
    <property type="match status" value="1"/>
</dbReference>
<name>A0A1G7BYA5_9FLAO</name>
<evidence type="ECO:0000313" key="2">
    <source>
        <dbReference type="Proteomes" id="UP000199321"/>
    </source>
</evidence>
<organism evidence="1 2">
    <name type="scientific">Ulvibacter litoralis</name>
    <dbReference type="NCBI Taxonomy" id="227084"/>
    <lineage>
        <taxon>Bacteria</taxon>
        <taxon>Pseudomonadati</taxon>
        <taxon>Bacteroidota</taxon>
        <taxon>Flavobacteriia</taxon>
        <taxon>Flavobacteriales</taxon>
        <taxon>Flavobacteriaceae</taxon>
        <taxon>Ulvibacter</taxon>
    </lineage>
</organism>
<dbReference type="Proteomes" id="UP000199321">
    <property type="component" value="Unassembled WGS sequence"/>
</dbReference>
<protein>
    <recommendedName>
        <fullName evidence="3">MetA-pathway of phenol degradation</fullName>
    </recommendedName>
</protein>
<evidence type="ECO:0008006" key="3">
    <source>
        <dbReference type="Google" id="ProtNLM"/>
    </source>
</evidence>